<dbReference type="PANTHER" id="PTHR12294">
    <property type="entry name" value="EF HAND DOMAIN FAMILY A1,A2-RELATED"/>
    <property type="match status" value="1"/>
</dbReference>
<reference evidence="4" key="1">
    <citation type="submission" date="2020-06" db="EMBL/GenBank/DDBJ databases">
        <authorList>
            <person name="Li T."/>
            <person name="Hu X."/>
            <person name="Zhang T."/>
            <person name="Song X."/>
            <person name="Zhang H."/>
            <person name="Dai N."/>
            <person name="Sheng W."/>
            <person name="Hou X."/>
            <person name="Wei L."/>
        </authorList>
    </citation>
    <scope>NUCLEOTIDE SEQUENCE</scope>
    <source>
        <strain evidence="4">G02</strain>
        <tissue evidence="4">Leaf</tissue>
    </source>
</reference>
<sequence>MPSSSALPLLLLRRSSSSPSILQPFHFRHLSTASPPPSPHIHNSSYDNAKSNLLRWISAGLVTTSTFALSLYSFSSSSSSLNSQYVSFADWSTPTTSAALSPSSLHNQNAEPNFLFGEAYRRKVFFNYEKRIRMRSPPEKVFEYFASVRGNDGEVFMTPADLMRALVPVFPPSESHLVRWISQRGKESWRIALFTITVFYAL</sequence>
<evidence type="ECO:0000256" key="2">
    <source>
        <dbReference type="ARBA" id="ARBA00022737"/>
    </source>
</evidence>
<comment type="caution">
    <text evidence="4">The sequence shown here is derived from an EMBL/GenBank/DDBJ whole genome shotgun (WGS) entry which is preliminary data.</text>
</comment>
<proteinExistence type="predicted"/>
<comment type="subcellular location">
    <subcellularLocation>
        <location evidence="1">Mitochondrion inner membrane</location>
    </subcellularLocation>
</comment>
<organism evidence="4">
    <name type="scientific">Sesamum radiatum</name>
    <name type="common">Black benniseed</name>
    <dbReference type="NCBI Taxonomy" id="300843"/>
    <lineage>
        <taxon>Eukaryota</taxon>
        <taxon>Viridiplantae</taxon>
        <taxon>Streptophyta</taxon>
        <taxon>Embryophyta</taxon>
        <taxon>Tracheophyta</taxon>
        <taxon>Spermatophyta</taxon>
        <taxon>Magnoliopsida</taxon>
        <taxon>eudicotyledons</taxon>
        <taxon>Gunneridae</taxon>
        <taxon>Pentapetalae</taxon>
        <taxon>asterids</taxon>
        <taxon>lamiids</taxon>
        <taxon>Lamiales</taxon>
        <taxon>Pedaliaceae</taxon>
        <taxon>Sesamum</taxon>
    </lineage>
</organism>
<dbReference type="GO" id="GO:0051560">
    <property type="term" value="P:mitochondrial calcium ion homeostasis"/>
    <property type="evidence" value="ECO:0007669"/>
    <property type="project" value="TreeGrafter"/>
</dbReference>
<evidence type="ECO:0000256" key="3">
    <source>
        <dbReference type="ARBA" id="ARBA00023136"/>
    </source>
</evidence>
<accession>A0AAW2KYZ2</accession>
<dbReference type="InterPro" id="IPR039800">
    <property type="entry name" value="MICU1/2/3"/>
</dbReference>
<keyword evidence="2" id="KW-0677">Repeat</keyword>
<protein>
    <submittedName>
        <fullName evidence="4">Calcium uptake protein, mitochondrial</fullName>
    </submittedName>
</protein>
<gene>
    <name evidence="4" type="ORF">Sradi_5573500</name>
</gene>
<evidence type="ECO:0000256" key="1">
    <source>
        <dbReference type="ARBA" id="ARBA00004273"/>
    </source>
</evidence>
<dbReference type="GO" id="GO:1990246">
    <property type="term" value="C:uniplex complex"/>
    <property type="evidence" value="ECO:0007669"/>
    <property type="project" value="TreeGrafter"/>
</dbReference>
<reference evidence="4" key="2">
    <citation type="journal article" date="2024" name="Plant">
        <title>Genomic evolution and insights into agronomic trait innovations of Sesamum species.</title>
        <authorList>
            <person name="Miao H."/>
            <person name="Wang L."/>
            <person name="Qu L."/>
            <person name="Liu H."/>
            <person name="Sun Y."/>
            <person name="Le M."/>
            <person name="Wang Q."/>
            <person name="Wei S."/>
            <person name="Zheng Y."/>
            <person name="Lin W."/>
            <person name="Duan Y."/>
            <person name="Cao H."/>
            <person name="Xiong S."/>
            <person name="Wang X."/>
            <person name="Wei L."/>
            <person name="Li C."/>
            <person name="Ma Q."/>
            <person name="Ju M."/>
            <person name="Zhao R."/>
            <person name="Li G."/>
            <person name="Mu C."/>
            <person name="Tian Q."/>
            <person name="Mei H."/>
            <person name="Zhang T."/>
            <person name="Gao T."/>
            <person name="Zhang H."/>
        </authorList>
    </citation>
    <scope>NUCLEOTIDE SEQUENCE</scope>
    <source>
        <strain evidence="4">G02</strain>
    </source>
</reference>
<dbReference type="GO" id="GO:0005509">
    <property type="term" value="F:calcium ion binding"/>
    <property type="evidence" value="ECO:0007669"/>
    <property type="project" value="InterPro"/>
</dbReference>
<dbReference type="EMBL" id="JACGWJ010000026">
    <property type="protein sequence ID" value="KAL0311742.1"/>
    <property type="molecule type" value="Genomic_DNA"/>
</dbReference>
<dbReference type="PANTHER" id="PTHR12294:SF23">
    <property type="entry name" value="CALCIUM UPTAKE PROTEIN, MITOCHONDRIAL"/>
    <property type="match status" value="1"/>
</dbReference>
<keyword evidence="3" id="KW-0472">Membrane</keyword>
<dbReference type="AlphaFoldDB" id="A0AAW2KYZ2"/>
<name>A0AAW2KYZ2_SESRA</name>
<evidence type="ECO:0000313" key="4">
    <source>
        <dbReference type="EMBL" id="KAL0311742.1"/>
    </source>
</evidence>
<dbReference type="GO" id="GO:0036444">
    <property type="term" value="P:calcium import into the mitochondrion"/>
    <property type="evidence" value="ECO:0007669"/>
    <property type="project" value="TreeGrafter"/>
</dbReference>